<organism evidence="2 3">
    <name type="scientific">Fraxinus pennsylvanica</name>
    <dbReference type="NCBI Taxonomy" id="56036"/>
    <lineage>
        <taxon>Eukaryota</taxon>
        <taxon>Viridiplantae</taxon>
        <taxon>Streptophyta</taxon>
        <taxon>Embryophyta</taxon>
        <taxon>Tracheophyta</taxon>
        <taxon>Spermatophyta</taxon>
        <taxon>Magnoliopsida</taxon>
        <taxon>eudicotyledons</taxon>
        <taxon>Gunneridae</taxon>
        <taxon>Pentapetalae</taxon>
        <taxon>asterids</taxon>
        <taxon>lamiids</taxon>
        <taxon>Lamiales</taxon>
        <taxon>Oleaceae</taxon>
        <taxon>Oleeae</taxon>
        <taxon>Fraxinus</taxon>
    </lineage>
</organism>
<evidence type="ECO:0000313" key="3">
    <source>
        <dbReference type="Proteomes" id="UP000834106"/>
    </source>
</evidence>
<keyword evidence="1" id="KW-0472">Membrane</keyword>
<evidence type="ECO:0000313" key="2">
    <source>
        <dbReference type="EMBL" id="CAI9767248.1"/>
    </source>
</evidence>
<name>A0AAD2DWE5_9LAMI</name>
<evidence type="ECO:0000256" key="1">
    <source>
        <dbReference type="SAM" id="Phobius"/>
    </source>
</evidence>
<keyword evidence="1" id="KW-1133">Transmembrane helix</keyword>
<keyword evidence="1" id="KW-0812">Transmembrane</keyword>
<accession>A0AAD2DWE5</accession>
<dbReference type="Proteomes" id="UP000834106">
    <property type="component" value="Chromosome 9"/>
</dbReference>
<dbReference type="AlphaFoldDB" id="A0AAD2DWE5"/>
<sequence length="142" mass="16300">MADIEPLLWNIGTSEVQTADHEEQASKGTSTKSKTARLLRWMCFQASAFSPFKLNTMKINKITRSHGKWATFPVASSIQLPWKCLSRNRTKFGRHEVFVPVARGMERINPRVLYNIFGCSAILGYVTFLLVRFVCISLRFIW</sequence>
<dbReference type="EMBL" id="OU503044">
    <property type="protein sequence ID" value="CAI9767248.1"/>
    <property type="molecule type" value="Genomic_DNA"/>
</dbReference>
<gene>
    <name evidence="2" type="ORF">FPE_LOCUS14678</name>
</gene>
<proteinExistence type="predicted"/>
<reference evidence="2" key="1">
    <citation type="submission" date="2023-05" db="EMBL/GenBank/DDBJ databases">
        <authorList>
            <person name="Huff M."/>
        </authorList>
    </citation>
    <scope>NUCLEOTIDE SEQUENCE</scope>
</reference>
<protein>
    <submittedName>
        <fullName evidence="2">Uncharacterized protein</fullName>
    </submittedName>
</protein>
<keyword evidence="3" id="KW-1185">Reference proteome</keyword>
<feature type="transmembrane region" description="Helical" evidence="1">
    <location>
        <begin position="112"/>
        <end position="141"/>
    </location>
</feature>